<keyword evidence="1" id="KW-0732">Signal</keyword>
<dbReference type="EMBL" id="FOKG01000010">
    <property type="protein sequence ID" value="SFB41008.1"/>
    <property type="molecule type" value="Genomic_DNA"/>
</dbReference>
<keyword evidence="3" id="KW-1185">Reference proteome</keyword>
<accession>A0A1I1AX52</accession>
<feature type="chain" id="PRO_5017369982" evidence="1">
    <location>
        <begin position="38"/>
        <end position="189"/>
    </location>
</feature>
<dbReference type="STRING" id="490629.SAMN05216266_110128"/>
<dbReference type="Proteomes" id="UP000243799">
    <property type="component" value="Unassembled WGS sequence"/>
</dbReference>
<reference evidence="3" key="1">
    <citation type="submission" date="2016-10" db="EMBL/GenBank/DDBJ databases">
        <authorList>
            <person name="Varghese N."/>
            <person name="Submissions S."/>
        </authorList>
    </citation>
    <scope>NUCLEOTIDE SEQUENCE [LARGE SCALE GENOMIC DNA]</scope>
    <source>
        <strain evidence="3">CGMCC 4.3568</strain>
    </source>
</reference>
<evidence type="ECO:0000313" key="2">
    <source>
        <dbReference type="EMBL" id="SFB41008.1"/>
    </source>
</evidence>
<organism evidence="2 3">
    <name type="scientific">Amycolatopsis marina</name>
    <dbReference type="NCBI Taxonomy" id="490629"/>
    <lineage>
        <taxon>Bacteria</taxon>
        <taxon>Bacillati</taxon>
        <taxon>Actinomycetota</taxon>
        <taxon>Actinomycetes</taxon>
        <taxon>Pseudonocardiales</taxon>
        <taxon>Pseudonocardiaceae</taxon>
        <taxon>Amycolatopsis</taxon>
    </lineage>
</organism>
<protein>
    <submittedName>
        <fullName evidence="2">Uncharacterized protein</fullName>
    </submittedName>
</protein>
<sequence>MGSISSNSSFGRSVSILGAAVLAGMLSVAAQSGVASASTGNPGGAGDVVCTTSSTWQYSPGVVQRPRPITTRVRDEYSSCVSLTDSTLSSGLSSFTVEREASCLEPIAPFEETRVIKWNNGTSSTFTYLATVSSLPGLDVVTKTGTITGGEFKGSGAQSTQVGPALNLLDCFSVEGIQKQSALGTFAII</sequence>
<dbReference type="AlphaFoldDB" id="A0A1I1AX52"/>
<proteinExistence type="predicted"/>
<feature type="signal peptide" evidence="1">
    <location>
        <begin position="1"/>
        <end position="37"/>
    </location>
</feature>
<evidence type="ECO:0000313" key="3">
    <source>
        <dbReference type="Proteomes" id="UP000243799"/>
    </source>
</evidence>
<evidence type="ECO:0000256" key="1">
    <source>
        <dbReference type="SAM" id="SignalP"/>
    </source>
</evidence>
<gene>
    <name evidence="2" type="ORF">SAMN05216266_110128</name>
</gene>
<name>A0A1I1AX52_9PSEU</name>